<feature type="binding site" evidence="4">
    <location>
        <position position="165"/>
    </location>
    <ligand>
        <name>substrate</name>
    </ligand>
</feature>
<comment type="similarity">
    <text evidence="2">Belongs to the glycosyl hydrolase 88 family.</text>
</comment>
<protein>
    <recommendedName>
        <fullName evidence="7">Glycosyl hydrolase family 88</fullName>
    </recommendedName>
</protein>
<evidence type="ECO:0000256" key="3">
    <source>
        <dbReference type="PIRSR" id="PIRSR610905-1"/>
    </source>
</evidence>
<feature type="binding site" evidence="4">
    <location>
        <position position="237"/>
    </location>
    <ligand>
        <name>substrate</name>
    </ligand>
</feature>
<dbReference type="Gene3D" id="1.50.10.10">
    <property type="match status" value="1"/>
</dbReference>
<dbReference type="AlphaFoldDB" id="A0AAC8ZGE1"/>
<evidence type="ECO:0000313" key="5">
    <source>
        <dbReference type="EMBL" id="AKP64603.1"/>
    </source>
</evidence>
<dbReference type="InterPro" id="IPR012341">
    <property type="entry name" value="6hp_glycosidase-like_sf"/>
</dbReference>
<dbReference type="EMBL" id="CP012033">
    <property type="protein sequence ID" value="AKP64603.1"/>
    <property type="molecule type" value="Genomic_DNA"/>
</dbReference>
<accession>A0AAC8ZGE1</accession>
<dbReference type="GO" id="GO:0000272">
    <property type="term" value="P:polysaccharide catabolic process"/>
    <property type="evidence" value="ECO:0007669"/>
    <property type="project" value="TreeGrafter"/>
</dbReference>
<dbReference type="SUPFAM" id="SSF48208">
    <property type="entry name" value="Six-hairpin glycosidases"/>
    <property type="match status" value="1"/>
</dbReference>
<dbReference type="InterPro" id="IPR052369">
    <property type="entry name" value="UG_Glycosaminoglycan_Hydrolase"/>
</dbReference>
<feature type="active site" description="Nucleophile" evidence="3">
    <location>
        <position position="104"/>
    </location>
</feature>
<dbReference type="InterPro" id="IPR010905">
    <property type="entry name" value="Glyco_hydro_88"/>
</dbReference>
<evidence type="ECO:0000256" key="1">
    <source>
        <dbReference type="ARBA" id="ARBA00022801"/>
    </source>
</evidence>
<evidence type="ECO:0008006" key="7">
    <source>
        <dbReference type="Google" id="ProtNLM"/>
    </source>
</evidence>
<dbReference type="GO" id="GO:0052757">
    <property type="term" value="F:chondroitin hydrolase activity"/>
    <property type="evidence" value="ECO:0007669"/>
    <property type="project" value="TreeGrafter"/>
</dbReference>
<reference evidence="5 6" key="1">
    <citation type="submission" date="2015-07" db="EMBL/GenBank/DDBJ databases">
        <title>Lactobacillus korensis/26-25/ whole genome sequencing.</title>
        <authorList>
            <person name="Kim M.K."/>
            <person name="Im W.-T."/>
            <person name="Srinivasan S."/>
            <person name="Lee J.-J."/>
        </authorList>
    </citation>
    <scope>NUCLEOTIDE SEQUENCE [LARGE SCALE GENOMIC DNA]</scope>
    <source>
        <strain evidence="5 6">26-25</strain>
    </source>
</reference>
<name>A0AAC8ZGE1_9LACO</name>
<feature type="active site" description="Proton donor" evidence="3">
    <location>
        <position position="165"/>
    </location>
</feature>
<dbReference type="PANTHER" id="PTHR36845">
    <property type="entry name" value="HYDROLASE, PUTATIVE (AFU_ORTHOLOGUE AFUA_7G05090)-RELATED"/>
    <property type="match status" value="1"/>
</dbReference>
<dbReference type="Proteomes" id="UP000036000">
    <property type="component" value="Chromosome"/>
</dbReference>
<feature type="binding site" evidence="4">
    <location>
        <position position="241"/>
    </location>
    <ligand>
        <name>substrate</name>
    </ligand>
</feature>
<dbReference type="InterPro" id="IPR008928">
    <property type="entry name" value="6-hairpin_glycosidase_sf"/>
</dbReference>
<keyword evidence="1" id="KW-0378">Hydrolase</keyword>
<sequence length="393" mass="45190">MVENKRDWAVALKKIEQKMDWVADKTQDRIPYTTDSDGNYDDHSSLGKQIGEYYSLSWWTNGFYPGILWQMYQQTGKEKYRTYAEKIERKLALTLTSFEGLHHDVGFMFLLSSGADYRLTQNKQAFTRVIHAATILAGRFNLAGRFIRAWNDEGVDDRRGWTIIDSMMNIRLLYWATDLTHDPRFAQIAKAHAITVQNHFIREDGSVKHICEFNPETGEYVKSFGGQGLQHGSAWTRGQAWAIYGFTMSYEQTRHTEFLQTASKVADYFMQQMKGWSHVPVDFDQPNAVAYEDSSAAAIAASAFLELAAQQENPQMAQTYQKFGEQLLRQLLDDRCDFTTSCDNIVTHSSAAYHEEQHNYAIIYADFFLIEALQKLTDSSLSIWGQTKNSERI</sequence>
<keyword evidence="6" id="KW-1185">Reference proteome</keyword>
<evidence type="ECO:0000256" key="4">
    <source>
        <dbReference type="PIRSR" id="PIRSR610905-2"/>
    </source>
</evidence>
<dbReference type="PANTHER" id="PTHR36845:SF1">
    <property type="entry name" value="HYDROLASE, PUTATIVE (AFU_ORTHOLOGUE AFUA_7G05090)-RELATED"/>
    <property type="match status" value="1"/>
</dbReference>
<organism evidence="5 6">
    <name type="scientific">Levilactobacillus koreensis</name>
    <dbReference type="NCBI Taxonomy" id="637971"/>
    <lineage>
        <taxon>Bacteria</taxon>
        <taxon>Bacillati</taxon>
        <taxon>Bacillota</taxon>
        <taxon>Bacilli</taxon>
        <taxon>Lactobacillales</taxon>
        <taxon>Lactobacillaceae</taxon>
        <taxon>Levilactobacillus</taxon>
    </lineage>
</organism>
<gene>
    <name evidence="5" type="ORF">ABN16_06085</name>
</gene>
<evidence type="ECO:0000256" key="2">
    <source>
        <dbReference type="ARBA" id="ARBA00038358"/>
    </source>
</evidence>
<feature type="binding site" evidence="4">
    <location>
        <position position="104"/>
    </location>
    <ligand>
        <name>substrate</name>
    </ligand>
</feature>
<dbReference type="KEGG" id="lko:ABN16_06085"/>
<dbReference type="RefSeq" id="WP_048733852.1">
    <property type="nucleotide sequence ID" value="NZ_CP012033.1"/>
</dbReference>
<proteinExistence type="inferred from homology"/>
<evidence type="ECO:0000313" key="6">
    <source>
        <dbReference type="Proteomes" id="UP000036000"/>
    </source>
</evidence>
<dbReference type="Pfam" id="PF07470">
    <property type="entry name" value="Glyco_hydro_88"/>
    <property type="match status" value="1"/>
</dbReference>